<protein>
    <submittedName>
        <fullName evidence="2">Uncharacterized protein</fullName>
    </submittedName>
</protein>
<evidence type="ECO:0000313" key="3">
    <source>
        <dbReference type="Proteomes" id="UP000238042"/>
    </source>
</evidence>
<name>A0A2S8A771_9FLAO</name>
<evidence type="ECO:0000256" key="1">
    <source>
        <dbReference type="SAM" id="Phobius"/>
    </source>
</evidence>
<feature type="transmembrane region" description="Helical" evidence="1">
    <location>
        <begin position="30"/>
        <end position="55"/>
    </location>
</feature>
<keyword evidence="1" id="KW-0472">Membrane</keyword>
<organism evidence="2 3">
    <name type="scientific">Apibacter adventoris</name>
    <dbReference type="NCBI Taxonomy" id="1679466"/>
    <lineage>
        <taxon>Bacteria</taxon>
        <taxon>Pseudomonadati</taxon>
        <taxon>Bacteroidota</taxon>
        <taxon>Flavobacteriia</taxon>
        <taxon>Flavobacteriales</taxon>
        <taxon>Weeksellaceae</taxon>
        <taxon>Apibacter</taxon>
    </lineage>
</organism>
<dbReference type="Proteomes" id="UP000238042">
    <property type="component" value="Unassembled WGS sequence"/>
</dbReference>
<keyword evidence="1" id="KW-0812">Transmembrane</keyword>
<keyword evidence="1" id="KW-1133">Transmembrane helix</keyword>
<dbReference type="RefSeq" id="WP_105247586.1">
    <property type="nucleotide sequence ID" value="NZ_PSZM01000046.1"/>
</dbReference>
<dbReference type="AlphaFoldDB" id="A0A2S8A771"/>
<feature type="transmembrane region" description="Helical" evidence="1">
    <location>
        <begin position="5"/>
        <end position="24"/>
    </location>
</feature>
<gene>
    <name evidence="2" type="ORF">C4S77_10985</name>
</gene>
<evidence type="ECO:0000313" key="2">
    <source>
        <dbReference type="EMBL" id="PQL90412.1"/>
    </source>
</evidence>
<accession>A0A2S8A771</accession>
<dbReference type="EMBL" id="PSZM01000046">
    <property type="protein sequence ID" value="PQL90412.1"/>
    <property type="molecule type" value="Genomic_DNA"/>
</dbReference>
<sequence>MKSSLILGFIFLIIGGILGYIRYSDSTEPFLTYTLVIGILIGAGLRLLFGAIIGYSSKAQSVKRQQRIKNNDNITVEKTPTDV</sequence>
<reference evidence="2 3" key="1">
    <citation type="submission" date="2018-02" db="EMBL/GenBank/DDBJ databases">
        <title>Genome sequences of Apibacter spp., gut symbionts of Asian honey bees.</title>
        <authorList>
            <person name="Kwong W.K."/>
            <person name="Steele M.I."/>
            <person name="Moran N.A."/>
        </authorList>
    </citation>
    <scope>NUCLEOTIDE SEQUENCE [LARGE SCALE GENOMIC DNA]</scope>
    <source>
        <strain evidence="3">wkB301</strain>
    </source>
</reference>
<proteinExistence type="predicted"/>
<comment type="caution">
    <text evidence="2">The sequence shown here is derived from an EMBL/GenBank/DDBJ whole genome shotgun (WGS) entry which is preliminary data.</text>
</comment>
<keyword evidence="3" id="KW-1185">Reference proteome</keyword>